<keyword evidence="2" id="KW-1185">Reference proteome</keyword>
<name>A0ABY2Y1N9_9HYPH</name>
<gene>
    <name evidence="1" type="ORF">FIC94_19905</name>
</gene>
<evidence type="ECO:0000313" key="2">
    <source>
        <dbReference type="Proteomes" id="UP000312784"/>
    </source>
</evidence>
<accession>A0ABY2Y1N9</accession>
<reference evidence="1 2" key="1">
    <citation type="submission" date="2019-06" db="EMBL/GenBank/DDBJ databases">
        <title>Ochrobactrum cricket sp.nov., isolated from the insect Teleogryllus occipitalis living in deserted cropland.</title>
        <authorList>
            <person name="Hu M."/>
        </authorList>
    </citation>
    <scope>NUCLEOTIDE SEQUENCE [LARGE SCALE GENOMIC DNA]</scope>
    <source>
        <strain evidence="1 2">LCB8</strain>
    </source>
</reference>
<sequence>MKRPKANSPTRFYSFKSRNYPSLVSDPKVAMPVCKWQFLRLPRLTYLKVRSAPVLEITIFATACRFLIQTP</sequence>
<protein>
    <submittedName>
        <fullName evidence="1">Uncharacterized protein</fullName>
    </submittedName>
</protein>
<dbReference type="Proteomes" id="UP000312784">
    <property type="component" value="Unassembled WGS sequence"/>
</dbReference>
<comment type="caution">
    <text evidence="1">The sequence shown here is derived from an EMBL/GenBank/DDBJ whole genome shotgun (WGS) entry which is preliminary data.</text>
</comment>
<evidence type="ECO:0000313" key="1">
    <source>
        <dbReference type="EMBL" id="TNV10718.1"/>
    </source>
</evidence>
<organism evidence="1 2">
    <name type="scientific">Ochrobactrum teleogrylli</name>
    <dbReference type="NCBI Taxonomy" id="2479765"/>
    <lineage>
        <taxon>Bacteria</taxon>
        <taxon>Pseudomonadati</taxon>
        <taxon>Pseudomonadota</taxon>
        <taxon>Alphaproteobacteria</taxon>
        <taxon>Hyphomicrobiales</taxon>
        <taxon>Brucellaceae</taxon>
        <taxon>Brucella/Ochrobactrum group</taxon>
        <taxon>Ochrobactrum</taxon>
    </lineage>
</organism>
<dbReference type="EMBL" id="VEWL01000017">
    <property type="protein sequence ID" value="TNV10718.1"/>
    <property type="molecule type" value="Genomic_DNA"/>
</dbReference>
<proteinExistence type="predicted"/>